<keyword evidence="1" id="KW-0732">Signal</keyword>
<protein>
    <submittedName>
        <fullName evidence="2">Uncharacterized protein</fullName>
    </submittedName>
</protein>
<dbReference type="KEGG" id="rhp:LPB142_01225"/>
<sequence>MTRKAAALITAASLLAAPAAQAMGDAITPLRLGCRTESAKARVDDEICTLFLERVAARYPNHDLQLIGAGAGADLTLVLLDASAQSFSARVDHAQGPGEPLGTMRRGAPLDRAARAQLLDQLLAATPTP</sequence>
<evidence type="ECO:0000313" key="3">
    <source>
        <dbReference type="Proteomes" id="UP000176562"/>
    </source>
</evidence>
<name>A0A1D9M8B8_9RHOB</name>
<dbReference type="EMBL" id="CP017781">
    <property type="protein sequence ID" value="AOZ68102.1"/>
    <property type="molecule type" value="Genomic_DNA"/>
</dbReference>
<evidence type="ECO:0000256" key="1">
    <source>
        <dbReference type="SAM" id="SignalP"/>
    </source>
</evidence>
<dbReference type="RefSeq" id="WP_071165263.1">
    <property type="nucleotide sequence ID" value="NZ_CP017781.1"/>
</dbReference>
<feature type="chain" id="PRO_5009443378" evidence="1">
    <location>
        <begin position="23"/>
        <end position="129"/>
    </location>
</feature>
<dbReference type="AlphaFoldDB" id="A0A1D9M8B8"/>
<organism evidence="2 3">
    <name type="scientific">Rhodobacter xanthinilyticus</name>
    <dbReference type="NCBI Taxonomy" id="1850250"/>
    <lineage>
        <taxon>Bacteria</taxon>
        <taxon>Pseudomonadati</taxon>
        <taxon>Pseudomonadota</taxon>
        <taxon>Alphaproteobacteria</taxon>
        <taxon>Rhodobacterales</taxon>
        <taxon>Rhodobacter group</taxon>
        <taxon>Rhodobacter</taxon>
    </lineage>
</organism>
<accession>A0A1D9M8B8</accession>
<gene>
    <name evidence="2" type="ORF">LPB142_01225</name>
</gene>
<dbReference type="Proteomes" id="UP000176562">
    <property type="component" value="Chromosome"/>
</dbReference>
<feature type="signal peptide" evidence="1">
    <location>
        <begin position="1"/>
        <end position="22"/>
    </location>
</feature>
<keyword evidence="3" id="KW-1185">Reference proteome</keyword>
<dbReference type="STRING" id="1850250.LPB142_01225"/>
<reference evidence="2 3" key="1">
    <citation type="submission" date="2016-10" db="EMBL/GenBank/DDBJ databases">
        <title>Rhodobacter sp. LPB0142, isolated from sea water.</title>
        <authorList>
            <person name="Kim E."/>
            <person name="Yi H."/>
        </authorList>
    </citation>
    <scope>NUCLEOTIDE SEQUENCE [LARGE SCALE GENOMIC DNA]</scope>
    <source>
        <strain evidence="2 3">LPB0142</strain>
    </source>
</reference>
<evidence type="ECO:0000313" key="2">
    <source>
        <dbReference type="EMBL" id="AOZ68102.1"/>
    </source>
</evidence>
<proteinExistence type="predicted"/>